<accession>A0A7L4YPI9</accession>
<feature type="transmembrane region" description="Helical" evidence="1">
    <location>
        <begin position="83"/>
        <end position="103"/>
    </location>
</feature>
<evidence type="ECO:0000313" key="2">
    <source>
        <dbReference type="EMBL" id="QHC01040.1"/>
    </source>
</evidence>
<dbReference type="InParanoid" id="A0A7L4YPI9"/>
<dbReference type="Proteomes" id="UP000463857">
    <property type="component" value="Chromosome"/>
</dbReference>
<keyword evidence="1" id="KW-0472">Membrane</keyword>
<feature type="transmembrane region" description="Helical" evidence="1">
    <location>
        <begin position="44"/>
        <end position="71"/>
    </location>
</feature>
<keyword evidence="1" id="KW-1133">Transmembrane helix</keyword>
<evidence type="ECO:0000256" key="1">
    <source>
        <dbReference type="SAM" id="Phobius"/>
    </source>
</evidence>
<evidence type="ECO:0000313" key="3">
    <source>
        <dbReference type="Proteomes" id="UP000463857"/>
    </source>
</evidence>
<dbReference type="KEGG" id="eke:EK0264_12565"/>
<keyword evidence="1" id="KW-0812">Transmembrane</keyword>
<keyword evidence="3" id="KW-1185">Reference proteome</keyword>
<dbReference type="AlphaFoldDB" id="A0A7L4YPI9"/>
<dbReference type="RefSeq" id="WP_159546119.1">
    <property type="nucleotide sequence ID" value="NZ_CP047156.1"/>
</dbReference>
<dbReference type="EMBL" id="CP047156">
    <property type="protein sequence ID" value="QHC01040.1"/>
    <property type="molecule type" value="Genomic_DNA"/>
</dbReference>
<name>A0A7L4YPI9_9ACTN</name>
<reference evidence="2 3" key="1">
    <citation type="journal article" date="2018" name="Int. J. Syst. Evol. Microbiol.">
        <title>Epidermidibacterium keratini gen. nov., sp. nov., a member of the family Sporichthyaceae, isolated from keratin epidermis.</title>
        <authorList>
            <person name="Lee D.G."/>
            <person name="Trujillo M.E."/>
            <person name="Kang S."/>
            <person name="Nam J.J."/>
            <person name="Kim Y.J."/>
        </authorList>
    </citation>
    <scope>NUCLEOTIDE SEQUENCE [LARGE SCALE GENOMIC DNA]</scope>
    <source>
        <strain evidence="2 3">EPI-7</strain>
    </source>
</reference>
<sequence>MAKAGVKERDGFIGRRVQGADVNFRDKRVYFARPGAWISKQGEFLLGGCLGLVLAGLWVIAGFTIVIINLVTDGIDDEAVTWLLFRGPAIAGCLLLLAMPMFARRSRHENRLGRQLANGDAVEVPISTRAKRLAEIARGRRPGYFEQAQLLAKASAMRTQANQLEQLAAATDQQITGEDFGPRATELATRLRATAEQHDELVDAWMADGGRDA</sequence>
<protein>
    <submittedName>
        <fullName evidence="2">Uncharacterized protein</fullName>
    </submittedName>
</protein>
<organism evidence="2 3">
    <name type="scientific">Epidermidibacterium keratini</name>
    <dbReference type="NCBI Taxonomy" id="1891644"/>
    <lineage>
        <taxon>Bacteria</taxon>
        <taxon>Bacillati</taxon>
        <taxon>Actinomycetota</taxon>
        <taxon>Actinomycetes</taxon>
        <taxon>Sporichthyales</taxon>
        <taxon>Sporichthyaceae</taxon>
        <taxon>Epidermidibacterium</taxon>
    </lineage>
</organism>
<gene>
    <name evidence="2" type="ORF">EK0264_12565</name>
</gene>
<proteinExistence type="predicted"/>